<evidence type="ECO:0000313" key="3">
    <source>
        <dbReference type="Proteomes" id="UP001549204"/>
    </source>
</evidence>
<dbReference type="InterPro" id="IPR011600">
    <property type="entry name" value="Pept_C14_caspase"/>
</dbReference>
<dbReference type="InterPro" id="IPR006597">
    <property type="entry name" value="Sel1-like"/>
</dbReference>
<dbReference type="InterPro" id="IPR011990">
    <property type="entry name" value="TPR-like_helical_dom_sf"/>
</dbReference>
<dbReference type="InterPro" id="IPR029030">
    <property type="entry name" value="Caspase-like_dom_sf"/>
</dbReference>
<dbReference type="PANTHER" id="PTHR22576">
    <property type="entry name" value="MUCOSA ASSOCIATED LYMPHOID TISSUE LYMPHOMA TRANSLOCATION PROTEIN 1/PARACASPASE"/>
    <property type="match status" value="1"/>
</dbReference>
<dbReference type="SUPFAM" id="SSF52129">
    <property type="entry name" value="Caspase-like"/>
    <property type="match status" value="1"/>
</dbReference>
<dbReference type="SMART" id="SM00671">
    <property type="entry name" value="SEL1"/>
    <property type="match status" value="6"/>
</dbReference>
<dbReference type="EMBL" id="JBEPMC010000001">
    <property type="protein sequence ID" value="MET3577148.1"/>
    <property type="molecule type" value="Genomic_DNA"/>
</dbReference>
<dbReference type="SUPFAM" id="SSF81901">
    <property type="entry name" value="HCP-like"/>
    <property type="match status" value="1"/>
</dbReference>
<dbReference type="Proteomes" id="UP001549204">
    <property type="component" value="Unassembled WGS sequence"/>
</dbReference>
<evidence type="ECO:0000313" key="2">
    <source>
        <dbReference type="EMBL" id="MET3577148.1"/>
    </source>
</evidence>
<proteinExistence type="predicted"/>
<dbReference type="Gene3D" id="1.25.40.10">
    <property type="entry name" value="Tetratricopeptide repeat domain"/>
    <property type="match status" value="1"/>
</dbReference>
<accession>A0ABV2GFZ2</accession>
<dbReference type="Gene3D" id="3.40.50.1460">
    <property type="match status" value="1"/>
</dbReference>
<dbReference type="Pfam" id="PF08238">
    <property type="entry name" value="Sel1"/>
    <property type="match status" value="6"/>
</dbReference>
<dbReference type="InterPro" id="IPR052039">
    <property type="entry name" value="Caspase-related_regulators"/>
</dbReference>
<organism evidence="2 3">
    <name type="scientific">Mesorhizobium robiniae</name>
    <dbReference type="NCBI Taxonomy" id="559315"/>
    <lineage>
        <taxon>Bacteria</taxon>
        <taxon>Pseudomonadati</taxon>
        <taxon>Pseudomonadota</taxon>
        <taxon>Alphaproteobacteria</taxon>
        <taxon>Hyphomicrobiales</taxon>
        <taxon>Phyllobacteriaceae</taxon>
        <taxon>Mesorhizobium</taxon>
    </lineage>
</organism>
<name>A0ABV2GFZ2_9HYPH</name>
<protein>
    <submittedName>
        <fullName evidence="2">Caspase-like protein/TPR repeat protein</fullName>
    </submittedName>
</protein>
<evidence type="ECO:0000259" key="1">
    <source>
        <dbReference type="Pfam" id="PF00656"/>
    </source>
</evidence>
<dbReference type="Pfam" id="PF00656">
    <property type="entry name" value="Peptidase_C14"/>
    <property type="match status" value="1"/>
</dbReference>
<feature type="domain" description="Peptidase C14 caspase" evidence="1">
    <location>
        <begin position="46"/>
        <end position="262"/>
    </location>
</feature>
<keyword evidence="3" id="KW-1185">Reference proteome</keyword>
<sequence length="726" mass="78940">MGEFSLGKTLRRRVATVLSNHLRRGFLFAFMAAFSLLWLAEAHAERRAAVVVGNGDYAFAPLTNPRNDAKLIANTLTELGFNVLLFYDVKKAATKDLKDAIAAHLVGADMAIFYYAGHALQFDRQNLLLPVDTATSSAKKIVADAMRLNDLVDIVKDDPVGVKLFILDACRSNPAAKDKGLDEGLAYTESGSGQVLIAFATSAGEVAYDGTGINSPYSSALANALQTPDLDVYDTFRTVRGDVRQATGGFQIPWITGSIETRFVFKHGGTAVSGGQAPVETSGGLTIDAVLWAFIKDSPNPDDFSRFAKVFPQSRFAAEATEKSKVQLASLSQRGAFVRGPLRSASIEDEILVVGESQAASAEFVFQQAGERAVSETFRVWPSVLPDTQKGMKALVTNCDLYAADPNDPQRSVPGVTNGLVNVRDALRACGFDLAADINNPRLQFQFGRVLEIARRYDWAEHYYELAGKQQYSAALINMGYMARVGMGREIDYGRAFDFYVRAAALGNLRARTDIGSAYIAGQGVPKLPEEGILWYRLAASSGWANAITALGDAYRLGTGVKQDFVQAASLYAAAADTGQIDAMANLGQSYVAGEGVKKDVPRGLDLLQRATEMGNRYAPYFMAQLYLKGDRKLAADPRRALTLLELSANRGNEYAYVRLAWGHRDGLFTGGKPNLQRAYFNASLAARLRADQGEQAKAEIAEKINRVTREKIDTEVELFIKQNGP</sequence>
<comment type="caution">
    <text evidence="2">The sequence shown here is derived from an EMBL/GenBank/DDBJ whole genome shotgun (WGS) entry which is preliminary data.</text>
</comment>
<reference evidence="2 3" key="1">
    <citation type="submission" date="2024-06" db="EMBL/GenBank/DDBJ databases">
        <title>Genomic Encyclopedia of Type Strains, Phase IV (KMG-IV): sequencing the most valuable type-strain genomes for metagenomic binning, comparative biology and taxonomic classification.</title>
        <authorList>
            <person name="Goeker M."/>
        </authorList>
    </citation>
    <scope>NUCLEOTIDE SEQUENCE [LARGE SCALE GENOMIC DNA]</scope>
    <source>
        <strain evidence="2 3">DSM 100022</strain>
    </source>
</reference>
<gene>
    <name evidence="2" type="ORF">ABID19_000163</name>
</gene>
<dbReference type="PANTHER" id="PTHR22576:SF37">
    <property type="entry name" value="MUCOSA-ASSOCIATED LYMPHOID TISSUE LYMPHOMA TRANSLOCATION PROTEIN 1"/>
    <property type="match status" value="1"/>
</dbReference>